<dbReference type="EC" id="2.7.13.3" evidence="2"/>
<evidence type="ECO:0000313" key="8">
    <source>
        <dbReference type="Proteomes" id="UP001266357"/>
    </source>
</evidence>
<gene>
    <name evidence="7" type="ORF">RM573_09930</name>
</gene>
<dbReference type="RefSeq" id="WP_311581084.1">
    <property type="nucleotide sequence ID" value="NZ_JAVRIF010000004.1"/>
</dbReference>
<dbReference type="InterPro" id="IPR004358">
    <property type="entry name" value="Sig_transdc_His_kin-like_C"/>
</dbReference>
<dbReference type="InterPro" id="IPR050351">
    <property type="entry name" value="BphY/WalK/GraS-like"/>
</dbReference>
<dbReference type="Proteomes" id="UP001266357">
    <property type="component" value="Unassembled WGS sequence"/>
</dbReference>
<dbReference type="GO" id="GO:0005524">
    <property type="term" value="F:ATP binding"/>
    <property type="evidence" value="ECO:0007669"/>
    <property type="project" value="UniProtKB-KW"/>
</dbReference>
<accession>A0ABU3A157</accession>
<dbReference type="InterPro" id="IPR003594">
    <property type="entry name" value="HATPase_dom"/>
</dbReference>
<protein>
    <recommendedName>
        <fullName evidence="2">histidine kinase</fullName>
        <ecNumber evidence="2">2.7.13.3</ecNumber>
    </recommendedName>
</protein>
<dbReference type="EMBL" id="JAVRIF010000004">
    <property type="protein sequence ID" value="MDT0603912.1"/>
    <property type="molecule type" value="Genomic_DNA"/>
</dbReference>
<keyword evidence="7" id="KW-0547">Nucleotide-binding</keyword>
<name>A0ABU3A157_9GAMM</name>
<sequence length="423" mass="48921">MLKINSLEKFLSIKLLILASPSLILLALYQWQAGIHWQWIIVSLFALSLFIFWSIAVIKFRVMRAFTRAELHIDAIKQEDYNQFAKPSFSQGKVKAFHQQLNQLSDHLLKNKLNYDQQVLRVYQLINQLDIPILLFNQTQKLSFANDASTSLFEKPWHSYLHASAEQLGLSFDGTNWHYRLGIHRWQIKHSQIQEQDQVHQLLLFIDIKTPQREGQLIAWQKIIPVLSQEIKNSLSPISSMSETLADQSLLNSDRQMLQTITERCQHLHNFIDRYSLLNEDIEINRQNISIAELADSLKNTFHALTLTFDIAVKTIWVDLALFEQVFIDLLENAQEAEAKNVQIIMSNHEQHLLIELIDDGHGFDHLGNLFIPYYSTKFDGQGIGLNFCKNVIEHHQGVIELHNNEVKGVTIMIIIPLTSADN</sequence>
<keyword evidence="5" id="KW-1133">Transmembrane helix</keyword>
<keyword evidence="3" id="KW-0808">Transferase</keyword>
<dbReference type="InterPro" id="IPR036890">
    <property type="entry name" value="HATPase_C_sf"/>
</dbReference>
<dbReference type="SUPFAM" id="SSF55874">
    <property type="entry name" value="ATPase domain of HSP90 chaperone/DNA topoisomerase II/histidine kinase"/>
    <property type="match status" value="1"/>
</dbReference>
<feature type="transmembrane region" description="Helical" evidence="5">
    <location>
        <begin position="37"/>
        <end position="58"/>
    </location>
</feature>
<dbReference type="PANTHER" id="PTHR42878">
    <property type="entry name" value="TWO-COMPONENT HISTIDINE KINASE"/>
    <property type="match status" value="1"/>
</dbReference>
<evidence type="ECO:0000256" key="4">
    <source>
        <dbReference type="ARBA" id="ARBA00022777"/>
    </source>
</evidence>
<keyword evidence="4" id="KW-0418">Kinase</keyword>
<dbReference type="PROSITE" id="PS50109">
    <property type="entry name" value="HIS_KIN"/>
    <property type="match status" value="1"/>
</dbReference>
<dbReference type="PANTHER" id="PTHR42878:SF14">
    <property type="entry name" value="OSMOLARITY TWO-COMPONENT SYSTEM PROTEIN SSK1"/>
    <property type="match status" value="1"/>
</dbReference>
<evidence type="ECO:0000256" key="5">
    <source>
        <dbReference type="SAM" id="Phobius"/>
    </source>
</evidence>
<evidence type="ECO:0000259" key="6">
    <source>
        <dbReference type="PROSITE" id="PS50109"/>
    </source>
</evidence>
<keyword evidence="8" id="KW-1185">Reference proteome</keyword>
<dbReference type="Pfam" id="PF02518">
    <property type="entry name" value="HATPase_c"/>
    <property type="match status" value="1"/>
</dbReference>
<dbReference type="SUPFAM" id="SSF47384">
    <property type="entry name" value="Homodimeric domain of signal transducing histidine kinase"/>
    <property type="match status" value="1"/>
</dbReference>
<evidence type="ECO:0000256" key="1">
    <source>
        <dbReference type="ARBA" id="ARBA00000085"/>
    </source>
</evidence>
<dbReference type="SMART" id="SM00387">
    <property type="entry name" value="HATPase_c"/>
    <property type="match status" value="1"/>
</dbReference>
<keyword evidence="7" id="KW-0067">ATP-binding</keyword>
<reference evidence="7 8" key="1">
    <citation type="submission" date="2023-09" db="EMBL/GenBank/DDBJ databases">
        <authorList>
            <person name="Rey-Velasco X."/>
        </authorList>
    </citation>
    <scope>NUCLEOTIDE SEQUENCE [LARGE SCALE GENOMIC DNA]</scope>
    <source>
        <strain evidence="7 8">W431</strain>
    </source>
</reference>
<evidence type="ECO:0000256" key="3">
    <source>
        <dbReference type="ARBA" id="ARBA00022679"/>
    </source>
</evidence>
<comment type="caution">
    <text evidence="7">The sequence shown here is derived from an EMBL/GenBank/DDBJ whole genome shotgun (WGS) entry which is preliminary data.</text>
</comment>
<dbReference type="Gene3D" id="3.30.565.10">
    <property type="entry name" value="Histidine kinase-like ATPase, C-terminal domain"/>
    <property type="match status" value="1"/>
</dbReference>
<keyword evidence="5" id="KW-0812">Transmembrane</keyword>
<feature type="domain" description="Histidine kinase" evidence="6">
    <location>
        <begin position="226"/>
        <end position="420"/>
    </location>
</feature>
<dbReference type="Gene3D" id="1.10.287.130">
    <property type="match status" value="1"/>
</dbReference>
<proteinExistence type="predicted"/>
<dbReference type="PRINTS" id="PR00344">
    <property type="entry name" value="BCTRLSENSOR"/>
</dbReference>
<dbReference type="InterPro" id="IPR005467">
    <property type="entry name" value="His_kinase_dom"/>
</dbReference>
<comment type="catalytic activity">
    <reaction evidence="1">
        <text>ATP + protein L-histidine = ADP + protein N-phospho-L-histidine.</text>
        <dbReference type="EC" id="2.7.13.3"/>
    </reaction>
</comment>
<evidence type="ECO:0000256" key="2">
    <source>
        <dbReference type="ARBA" id="ARBA00012438"/>
    </source>
</evidence>
<dbReference type="InterPro" id="IPR036097">
    <property type="entry name" value="HisK_dim/P_sf"/>
</dbReference>
<organism evidence="7 8">
    <name type="scientific">Thalassotalea castellviae</name>
    <dbReference type="NCBI Taxonomy" id="3075612"/>
    <lineage>
        <taxon>Bacteria</taxon>
        <taxon>Pseudomonadati</taxon>
        <taxon>Pseudomonadota</taxon>
        <taxon>Gammaproteobacteria</taxon>
        <taxon>Alteromonadales</taxon>
        <taxon>Colwelliaceae</taxon>
        <taxon>Thalassotalea</taxon>
    </lineage>
</organism>
<keyword evidence="5" id="KW-0472">Membrane</keyword>
<feature type="transmembrane region" description="Helical" evidence="5">
    <location>
        <begin position="12"/>
        <end position="31"/>
    </location>
</feature>
<evidence type="ECO:0000313" key="7">
    <source>
        <dbReference type="EMBL" id="MDT0603912.1"/>
    </source>
</evidence>